<feature type="binding site" evidence="11">
    <location>
        <position position="123"/>
    </location>
    <ligand>
        <name>Mn(2+)</name>
        <dbReference type="ChEBI" id="CHEBI:29035"/>
        <label>1</label>
    </ligand>
</feature>
<dbReference type="GO" id="GO:0170057">
    <property type="term" value="F:RNA ligase (GTP) activity"/>
    <property type="evidence" value="ECO:0007669"/>
    <property type="project" value="UniProtKB-EC"/>
</dbReference>
<evidence type="ECO:0000256" key="4">
    <source>
        <dbReference type="ARBA" id="ARBA00022741"/>
    </source>
</evidence>
<dbReference type="GO" id="GO:0003972">
    <property type="term" value="F:RNA ligase (ATP) activity"/>
    <property type="evidence" value="ECO:0007669"/>
    <property type="project" value="TreeGrafter"/>
</dbReference>
<feature type="binding site" evidence="10">
    <location>
        <begin position="276"/>
        <end position="279"/>
    </location>
    <ligand>
        <name>GMP</name>
        <dbReference type="ChEBI" id="CHEBI:58115"/>
    </ligand>
</feature>
<evidence type="ECO:0000256" key="10">
    <source>
        <dbReference type="PIRSR" id="PIRSR601233-2"/>
    </source>
</evidence>
<dbReference type="InterPro" id="IPR001233">
    <property type="entry name" value="RtcB"/>
</dbReference>
<reference evidence="12 13" key="1">
    <citation type="submission" date="2016-11" db="EMBL/GenBank/DDBJ databases">
        <authorList>
            <person name="Jaros S."/>
            <person name="Januszkiewicz K."/>
            <person name="Wedrychowicz H."/>
        </authorList>
    </citation>
    <scope>NUCLEOTIDE SEQUENCE [LARGE SCALE GENOMIC DNA]</scope>
    <source>
        <strain evidence="12 13">DSM 21758</strain>
    </source>
</reference>
<feature type="binding site" evidence="11">
    <location>
        <position position="224"/>
    </location>
    <ligand>
        <name>Mn(2+)</name>
        <dbReference type="ChEBI" id="CHEBI:29035"/>
        <label>2</label>
    </ligand>
</feature>
<keyword evidence="6 10" id="KW-0342">GTP-binding</keyword>
<evidence type="ECO:0000256" key="6">
    <source>
        <dbReference type="ARBA" id="ARBA00023134"/>
    </source>
</evidence>
<feature type="binding site" evidence="10">
    <location>
        <begin position="122"/>
        <end position="126"/>
    </location>
    <ligand>
        <name>GMP</name>
        <dbReference type="ChEBI" id="CHEBI:58115"/>
    </ligand>
</feature>
<dbReference type="InterPro" id="IPR036025">
    <property type="entry name" value="RtcB-like_sf"/>
</dbReference>
<comment type="cofactor">
    <cofactor evidence="11">
        <name>Mn(2+)</name>
        <dbReference type="ChEBI" id="CHEBI:29035"/>
    </cofactor>
    <text evidence="11">Binds 2 manganese ions per subunit.</text>
</comment>
<keyword evidence="3 11" id="KW-0479">Metal-binding</keyword>
<feature type="active site" description="GMP-histidine intermediate" evidence="9">
    <location>
        <position position="276"/>
    </location>
</feature>
<dbReference type="PANTHER" id="PTHR11118:SF1">
    <property type="entry name" value="RNA-SPLICING LIGASE RTCB HOMOLOG"/>
    <property type="match status" value="1"/>
</dbReference>
<comment type="catalytic activity">
    <reaction evidence="8">
        <text>a 3'-end 3'-phospho-ribonucleotide-RNA + a 5'-end dephospho-ribonucleoside-RNA + GTP = a ribonucleotidyl-ribonucleotide-RNA + GMP + diphosphate</text>
        <dbReference type="Rhea" id="RHEA:68076"/>
        <dbReference type="Rhea" id="RHEA-COMP:10463"/>
        <dbReference type="Rhea" id="RHEA-COMP:13936"/>
        <dbReference type="Rhea" id="RHEA-COMP:17355"/>
        <dbReference type="ChEBI" id="CHEBI:33019"/>
        <dbReference type="ChEBI" id="CHEBI:37565"/>
        <dbReference type="ChEBI" id="CHEBI:58115"/>
        <dbReference type="ChEBI" id="CHEBI:83062"/>
        <dbReference type="ChEBI" id="CHEBI:138284"/>
        <dbReference type="ChEBI" id="CHEBI:173118"/>
        <dbReference type="EC" id="6.5.1.8"/>
    </reaction>
</comment>
<dbReference type="Gene3D" id="3.90.1860.10">
    <property type="entry name" value="tRNA-splicing ligase RtcB"/>
    <property type="match status" value="1"/>
</dbReference>
<evidence type="ECO:0000313" key="12">
    <source>
        <dbReference type="EMBL" id="SHI57785.1"/>
    </source>
</evidence>
<feature type="binding site" evidence="10">
    <location>
        <begin position="224"/>
        <end position="225"/>
    </location>
    <ligand>
        <name>GMP</name>
        <dbReference type="ChEBI" id="CHEBI:58115"/>
    </ligand>
</feature>
<dbReference type="InterPro" id="IPR017510">
    <property type="entry name" value="RtcB2"/>
</dbReference>
<dbReference type="GO" id="GO:0042245">
    <property type="term" value="P:RNA repair"/>
    <property type="evidence" value="ECO:0007669"/>
    <property type="project" value="UniProtKB-KW"/>
</dbReference>
<dbReference type="Proteomes" id="UP000184310">
    <property type="component" value="Unassembled WGS sequence"/>
</dbReference>
<name>A0A1M6C9T6_9CLOT</name>
<evidence type="ECO:0000256" key="11">
    <source>
        <dbReference type="PIRSR" id="PIRSR601233-3"/>
    </source>
</evidence>
<keyword evidence="2" id="KW-0436">Ligase</keyword>
<keyword evidence="5" id="KW-0692">RNA repair</keyword>
<evidence type="ECO:0000256" key="8">
    <source>
        <dbReference type="ARBA" id="ARBA00047746"/>
    </source>
</evidence>
<proteinExistence type="predicted"/>
<sequence length="355" mass="40049">MNKIEIIINNKCWLESQAKEQLLEISKLKGIERIVGLPDLHAGKIPIGVAVKTKDVIYPHLIGGDIGCGMKLVKTGVVKKKFKMERWVKKLEKLKSLDEVKIESPYEGKSPIYPLGTIGKGNHFAEFQILNEVVDEEEFKKLNITKDDILLLIHSGSRNFGQNILDEFDFKEGLDPNGELGEKYLRNHEYALIWAERNRGLVADKILDYLGYNSIGESIIDCNHNFLEEEGYYYIHRKGATSSKKGAVIIPGSRGSLTYIVLPKEDTEISLNSLSHGAGRKWPRSMCKGKLQANYSREDIKTTALKSSVVCHDLELLYQETPKAYKNIDDVINSLLEFNLITVIATLKPLITFKG</sequence>
<keyword evidence="7 11" id="KW-0464">Manganese</keyword>
<feature type="binding site" evidence="10">
    <location>
        <position position="354"/>
    </location>
    <ligand>
        <name>GMP</name>
        <dbReference type="ChEBI" id="CHEBI:58115"/>
    </ligand>
</feature>
<evidence type="ECO:0000313" key="13">
    <source>
        <dbReference type="Proteomes" id="UP000184310"/>
    </source>
</evidence>
<dbReference type="RefSeq" id="WP_072984804.1">
    <property type="nucleotide sequence ID" value="NZ_FQZB01000004.1"/>
</dbReference>
<accession>A0A1M6C9T6</accession>
<dbReference type="NCBIfam" id="NF007153">
    <property type="entry name" value="PRK09588.1"/>
    <property type="match status" value="1"/>
</dbReference>
<dbReference type="EC" id="6.5.1.8" evidence="1"/>
<dbReference type="GO" id="GO:0006396">
    <property type="term" value="P:RNA processing"/>
    <property type="evidence" value="ECO:0007669"/>
    <property type="project" value="InterPro"/>
</dbReference>
<protein>
    <recommendedName>
        <fullName evidence="1">3'-phosphate/5'-hydroxy nucleic acid ligase</fullName>
        <ecNumber evidence="1">6.5.1.8</ecNumber>
    </recommendedName>
</protein>
<feature type="binding site" evidence="11">
    <location>
        <position position="154"/>
    </location>
    <ligand>
        <name>Mn(2+)</name>
        <dbReference type="ChEBI" id="CHEBI:29035"/>
        <label>2</label>
    </ligand>
</feature>
<evidence type="ECO:0000256" key="2">
    <source>
        <dbReference type="ARBA" id="ARBA00022598"/>
    </source>
</evidence>
<evidence type="ECO:0000256" key="5">
    <source>
        <dbReference type="ARBA" id="ARBA00022800"/>
    </source>
</evidence>
<organism evidence="12 13">
    <name type="scientific">Clostridium cavendishii DSM 21758</name>
    <dbReference type="NCBI Taxonomy" id="1121302"/>
    <lineage>
        <taxon>Bacteria</taxon>
        <taxon>Bacillati</taxon>
        <taxon>Bacillota</taxon>
        <taxon>Clostridia</taxon>
        <taxon>Eubacteriales</taxon>
        <taxon>Clostridiaceae</taxon>
        <taxon>Clostridium</taxon>
    </lineage>
</organism>
<dbReference type="Pfam" id="PF01139">
    <property type="entry name" value="RtcB"/>
    <property type="match status" value="1"/>
</dbReference>
<dbReference type="AlphaFoldDB" id="A0A1M6C9T6"/>
<dbReference type="GO" id="GO:0046872">
    <property type="term" value="F:metal ion binding"/>
    <property type="evidence" value="ECO:0007669"/>
    <property type="project" value="UniProtKB-KW"/>
</dbReference>
<evidence type="ECO:0000256" key="7">
    <source>
        <dbReference type="ARBA" id="ARBA00023211"/>
    </source>
</evidence>
<evidence type="ECO:0000256" key="3">
    <source>
        <dbReference type="ARBA" id="ARBA00022723"/>
    </source>
</evidence>
<keyword evidence="4 10" id="KW-0547">Nucleotide-binding</keyword>
<evidence type="ECO:0000256" key="1">
    <source>
        <dbReference type="ARBA" id="ARBA00012726"/>
    </source>
</evidence>
<evidence type="ECO:0000256" key="9">
    <source>
        <dbReference type="PIRSR" id="PIRSR601233-1"/>
    </source>
</evidence>
<dbReference type="OrthoDB" id="9802323at2"/>
<dbReference type="GO" id="GO:0005525">
    <property type="term" value="F:GTP binding"/>
    <property type="evidence" value="ECO:0007669"/>
    <property type="project" value="UniProtKB-KW"/>
</dbReference>
<dbReference type="STRING" id="1121302.SAMN02745163_00414"/>
<keyword evidence="13" id="KW-1185">Reference proteome</keyword>
<dbReference type="PANTHER" id="PTHR11118">
    <property type="entry name" value="RNA-SPLICING LIGASE RTCB HOMOLOG"/>
    <property type="match status" value="1"/>
</dbReference>
<dbReference type="SUPFAM" id="SSF103365">
    <property type="entry name" value="Hypothetical protein PH1602"/>
    <property type="match status" value="1"/>
</dbReference>
<dbReference type="EMBL" id="FQZB01000004">
    <property type="protein sequence ID" value="SHI57785.1"/>
    <property type="molecule type" value="Genomic_DNA"/>
</dbReference>
<gene>
    <name evidence="12" type="ORF">SAMN02745163_00414</name>
</gene>
<dbReference type="NCBIfam" id="TIGR03073">
    <property type="entry name" value="release_rtcB"/>
    <property type="match status" value="1"/>
</dbReference>